<evidence type="ECO:0000256" key="1">
    <source>
        <dbReference type="SAM" id="Phobius"/>
    </source>
</evidence>
<evidence type="ECO:0000313" key="3">
    <source>
        <dbReference type="EMBL" id="KAJ3438771.1"/>
    </source>
</evidence>
<keyword evidence="1" id="KW-0472">Membrane</keyword>
<dbReference type="GO" id="GO:0007186">
    <property type="term" value="P:G protein-coupled receptor signaling pathway"/>
    <property type="evidence" value="ECO:0007669"/>
    <property type="project" value="InterPro"/>
</dbReference>
<dbReference type="AlphaFoldDB" id="A0AAV7ZCA3"/>
<feature type="transmembrane region" description="Helical" evidence="1">
    <location>
        <begin position="140"/>
        <end position="159"/>
    </location>
</feature>
<comment type="caution">
    <text evidence="3">The sequence shown here is derived from an EMBL/GenBank/DDBJ whole genome shotgun (WGS) entry which is preliminary data.</text>
</comment>
<name>A0AAV7ZCA3_9EUKA</name>
<feature type="domain" description="GPR180/TMEM145 transmembrane" evidence="2">
    <location>
        <begin position="112"/>
        <end position="229"/>
    </location>
</feature>
<dbReference type="PANTHER" id="PTHR21229">
    <property type="entry name" value="LUNG SEVEN TRANSMEMBRANE RECEPTOR"/>
    <property type="match status" value="1"/>
</dbReference>
<feature type="transmembrane region" description="Helical" evidence="1">
    <location>
        <begin position="211"/>
        <end position="230"/>
    </location>
</feature>
<feature type="transmembrane region" description="Helical" evidence="1">
    <location>
        <begin position="171"/>
        <end position="191"/>
    </location>
</feature>
<dbReference type="GO" id="GO:0016020">
    <property type="term" value="C:membrane"/>
    <property type="evidence" value="ECO:0007669"/>
    <property type="project" value="InterPro"/>
</dbReference>
<feature type="transmembrane region" description="Helical" evidence="1">
    <location>
        <begin position="108"/>
        <end position="128"/>
    </location>
</feature>
<feature type="transmembrane region" description="Helical" evidence="1">
    <location>
        <begin position="288"/>
        <end position="308"/>
    </location>
</feature>
<keyword evidence="1 3" id="KW-0812">Transmembrane</keyword>
<feature type="transmembrane region" description="Helical" evidence="1">
    <location>
        <begin position="236"/>
        <end position="255"/>
    </location>
</feature>
<dbReference type="GO" id="GO:0005794">
    <property type="term" value="C:Golgi apparatus"/>
    <property type="evidence" value="ECO:0007669"/>
    <property type="project" value="TreeGrafter"/>
</dbReference>
<keyword evidence="3" id="KW-0675">Receptor</keyword>
<dbReference type="EMBL" id="JANTQA010000032">
    <property type="protein sequence ID" value="KAJ3438771.1"/>
    <property type="molecule type" value="Genomic_DNA"/>
</dbReference>
<gene>
    <name evidence="3" type="ORF">M0812_14784</name>
</gene>
<dbReference type="Proteomes" id="UP001146793">
    <property type="component" value="Unassembled WGS sequence"/>
</dbReference>
<accession>A0AAV7ZCA3</accession>
<protein>
    <submittedName>
        <fullName evidence="3">Lung seven transmembrane receptor</fullName>
    </submittedName>
</protein>
<evidence type="ECO:0000259" key="2">
    <source>
        <dbReference type="Pfam" id="PF10192"/>
    </source>
</evidence>
<keyword evidence="1" id="KW-1133">Transmembrane helix</keyword>
<dbReference type="InterPro" id="IPR019336">
    <property type="entry name" value="GPR180/TMEM145_TM"/>
</dbReference>
<reference evidence="3" key="1">
    <citation type="submission" date="2022-08" db="EMBL/GenBank/DDBJ databases">
        <title>Novel sulphate-reducing endosymbionts in the free-living metamonad Anaeramoeba.</title>
        <authorList>
            <person name="Jerlstrom-Hultqvist J."/>
            <person name="Cepicka I."/>
            <person name="Gallot-Lavallee L."/>
            <person name="Salas-Leiva D."/>
            <person name="Curtis B.A."/>
            <person name="Zahonova K."/>
            <person name="Pipaliya S."/>
            <person name="Dacks J."/>
            <person name="Roger A.J."/>
        </authorList>
    </citation>
    <scope>NUCLEOTIDE SEQUENCE</scope>
    <source>
        <strain evidence="3">Busselton2</strain>
    </source>
</reference>
<dbReference type="GO" id="GO:0019236">
    <property type="term" value="P:response to pheromone"/>
    <property type="evidence" value="ECO:0007669"/>
    <property type="project" value="InterPro"/>
</dbReference>
<sequence length="406" mass="47570">MTDESCEKPENDQIYYLICKKSEYDYIISLSGNIACELLATNDLDCYTVAKISQTPYHFNVTVQKKNILFFLFANCNLKTEISYSVQYTYLNPNGEQLSTIQQPAPKIYLSFLIIFSILLLIWLKNWFSFREQKIKLHKLLTFLLIYKIASLALVYLYWSDFSKNGKEISLYFIISYIVNIISQFLFYAALLFISKGWSITRQNLLRNERILIYSIVLILVASIEIQIIFPYDTIIYMFFFIMSLFLFFLLRILFVSTAKNMYMLSVQLLLIRRVSLVGLFLTYYYWIVILLKLIVDLILYLGIGITFKLRPFNDLFEQAPIRDVDIPEEYLSNAQDIYSQLIEEDDDDDDLQDWEQGIPLPNYDAYGKVIAIENIGKDGDIVIGETELQEVEKKKNTKSKSESEK</sequence>
<proteinExistence type="predicted"/>
<dbReference type="InterPro" id="IPR009637">
    <property type="entry name" value="GPR107/GPR108-like"/>
</dbReference>
<evidence type="ECO:0000313" key="4">
    <source>
        <dbReference type="Proteomes" id="UP001146793"/>
    </source>
</evidence>
<organism evidence="3 4">
    <name type="scientific">Anaeramoeba flamelloides</name>
    <dbReference type="NCBI Taxonomy" id="1746091"/>
    <lineage>
        <taxon>Eukaryota</taxon>
        <taxon>Metamonada</taxon>
        <taxon>Anaeramoebidae</taxon>
        <taxon>Anaeramoeba</taxon>
    </lineage>
</organism>
<dbReference type="Pfam" id="PF10192">
    <property type="entry name" value="GPR180-TMEM145_TM"/>
    <property type="match status" value="1"/>
</dbReference>